<name>A0A1R0GTW7_9FUNG</name>
<sequence length="8" mass="965">MQSTNRKT</sequence>
<dbReference type="Proteomes" id="UP000187455">
    <property type="component" value="Unassembled WGS sequence"/>
</dbReference>
<keyword evidence="2" id="KW-1185">Reference proteome</keyword>
<gene>
    <name evidence="1" type="ORF">AYI68_g5615</name>
</gene>
<protein>
    <submittedName>
        <fullName evidence="1">Uncharacterized protein</fullName>
    </submittedName>
</protein>
<organism evidence="1 2">
    <name type="scientific">Smittium mucronatum</name>
    <dbReference type="NCBI Taxonomy" id="133383"/>
    <lineage>
        <taxon>Eukaryota</taxon>
        <taxon>Fungi</taxon>
        <taxon>Fungi incertae sedis</taxon>
        <taxon>Zoopagomycota</taxon>
        <taxon>Kickxellomycotina</taxon>
        <taxon>Harpellomycetes</taxon>
        <taxon>Harpellales</taxon>
        <taxon>Legeriomycetaceae</taxon>
        <taxon>Smittium</taxon>
    </lineage>
</organism>
<accession>A0A1R0GTW7</accession>
<feature type="non-terminal residue" evidence="1">
    <location>
        <position position="8"/>
    </location>
</feature>
<reference evidence="1 2" key="1">
    <citation type="journal article" date="2016" name="Mol. Biol. Evol.">
        <title>Genome-Wide Survey of Gut Fungi (Harpellales) Reveals the First Horizontally Transferred Ubiquitin Gene from a Mosquito Host.</title>
        <authorList>
            <person name="Wang Y."/>
            <person name="White M.M."/>
            <person name="Kvist S."/>
            <person name="Moncalvo J.M."/>
        </authorList>
    </citation>
    <scope>NUCLEOTIDE SEQUENCE [LARGE SCALE GENOMIC DNA]</scope>
    <source>
        <strain evidence="1 2">ALG-7-W6</strain>
    </source>
</reference>
<evidence type="ECO:0000313" key="2">
    <source>
        <dbReference type="Proteomes" id="UP000187455"/>
    </source>
</evidence>
<evidence type="ECO:0000313" key="1">
    <source>
        <dbReference type="EMBL" id="OLY80288.1"/>
    </source>
</evidence>
<proteinExistence type="predicted"/>
<comment type="caution">
    <text evidence="1">The sequence shown here is derived from an EMBL/GenBank/DDBJ whole genome shotgun (WGS) entry which is preliminary data.</text>
</comment>
<dbReference type="EMBL" id="LSSL01003597">
    <property type="protein sequence ID" value="OLY80288.1"/>
    <property type="molecule type" value="Genomic_DNA"/>
</dbReference>